<feature type="region of interest" description="Disordered" evidence="1">
    <location>
        <begin position="57"/>
        <end position="87"/>
    </location>
</feature>
<proteinExistence type="predicted"/>
<keyword evidence="3" id="KW-1185">Reference proteome</keyword>
<organism evidence="2 3">
    <name type="scientific">Knipowitschia caucasica</name>
    <name type="common">Caucasian dwarf goby</name>
    <name type="synonym">Pomatoschistus caucasicus</name>
    <dbReference type="NCBI Taxonomy" id="637954"/>
    <lineage>
        <taxon>Eukaryota</taxon>
        <taxon>Metazoa</taxon>
        <taxon>Chordata</taxon>
        <taxon>Craniata</taxon>
        <taxon>Vertebrata</taxon>
        <taxon>Euteleostomi</taxon>
        <taxon>Actinopterygii</taxon>
        <taxon>Neopterygii</taxon>
        <taxon>Teleostei</taxon>
        <taxon>Neoteleostei</taxon>
        <taxon>Acanthomorphata</taxon>
        <taxon>Gobiaria</taxon>
        <taxon>Gobiiformes</taxon>
        <taxon>Gobioidei</taxon>
        <taxon>Gobiidae</taxon>
        <taxon>Gobiinae</taxon>
        <taxon>Knipowitschia</taxon>
    </lineage>
</organism>
<gene>
    <name evidence="2" type="ORF">KC01_LOCUS30314</name>
</gene>
<accession>A0AAV2LN02</accession>
<sequence length="87" mass="9660">MPDNTPYYRAELSVSPSPPFLPVTHLTPQPPYTPFDSGSPSLKTRITTMENEIKLLKAKRDGAPLGQRKAPSASRRQPHLILPGLQR</sequence>
<name>A0AAV2LN02_KNICA</name>
<evidence type="ECO:0000313" key="2">
    <source>
        <dbReference type="EMBL" id="CAL1602558.1"/>
    </source>
</evidence>
<reference evidence="2 3" key="1">
    <citation type="submission" date="2024-04" db="EMBL/GenBank/DDBJ databases">
        <authorList>
            <person name="Waldvogel A.-M."/>
            <person name="Schoenle A."/>
        </authorList>
    </citation>
    <scope>NUCLEOTIDE SEQUENCE [LARGE SCALE GENOMIC DNA]</scope>
</reference>
<feature type="region of interest" description="Disordered" evidence="1">
    <location>
        <begin position="1"/>
        <end position="42"/>
    </location>
</feature>
<evidence type="ECO:0000256" key="1">
    <source>
        <dbReference type="SAM" id="MobiDB-lite"/>
    </source>
</evidence>
<evidence type="ECO:0000313" key="3">
    <source>
        <dbReference type="Proteomes" id="UP001497482"/>
    </source>
</evidence>
<dbReference type="EMBL" id="OZ035825">
    <property type="protein sequence ID" value="CAL1602558.1"/>
    <property type="molecule type" value="Genomic_DNA"/>
</dbReference>
<dbReference type="Proteomes" id="UP001497482">
    <property type="component" value="Chromosome 3"/>
</dbReference>
<protein>
    <submittedName>
        <fullName evidence="2">Uncharacterized protein</fullName>
    </submittedName>
</protein>
<dbReference type="AlphaFoldDB" id="A0AAV2LN02"/>